<organism evidence="1 2">
    <name type="scientific">Micromonospora sediminicola</name>
    <dbReference type="NCBI Taxonomy" id="946078"/>
    <lineage>
        <taxon>Bacteria</taxon>
        <taxon>Bacillati</taxon>
        <taxon>Actinomycetota</taxon>
        <taxon>Actinomycetes</taxon>
        <taxon>Micromonosporales</taxon>
        <taxon>Micromonosporaceae</taxon>
        <taxon>Micromonospora</taxon>
    </lineage>
</organism>
<dbReference type="STRING" id="946078.GA0070622_0872"/>
<sequence>MYDESSPSVLAALASQTIEQHRATPGQNTAAPGCSECTPTGCTRLARAERDLAEHRRQRAARLAAAPSW</sequence>
<dbReference type="Proteomes" id="UP000199558">
    <property type="component" value="Unassembled WGS sequence"/>
</dbReference>
<accession>A0A1A9B4F3</accession>
<evidence type="ECO:0000313" key="2">
    <source>
        <dbReference type="Proteomes" id="UP000199558"/>
    </source>
</evidence>
<dbReference type="AlphaFoldDB" id="A0A1A9B4F3"/>
<dbReference type="EMBL" id="FLRH01000003">
    <property type="protein sequence ID" value="SBT63904.1"/>
    <property type="molecule type" value="Genomic_DNA"/>
</dbReference>
<protein>
    <submittedName>
        <fullName evidence="1">Uncharacterized protein</fullName>
    </submittedName>
</protein>
<evidence type="ECO:0000313" key="1">
    <source>
        <dbReference type="EMBL" id="SBT63904.1"/>
    </source>
</evidence>
<gene>
    <name evidence="1" type="ORF">GA0070622_0872</name>
</gene>
<keyword evidence="2" id="KW-1185">Reference proteome</keyword>
<reference evidence="2" key="1">
    <citation type="submission" date="2016-06" db="EMBL/GenBank/DDBJ databases">
        <authorList>
            <person name="Varghese N."/>
            <person name="Submissions Spin"/>
        </authorList>
    </citation>
    <scope>NUCLEOTIDE SEQUENCE [LARGE SCALE GENOMIC DNA]</scope>
    <source>
        <strain evidence="2">DSM 45794</strain>
    </source>
</reference>
<proteinExistence type="predicted"/>
<name>A0A1A9B4F3_9ACTN</name>